<dbReference type="GO" id="GO:0005524">
    <property type="term" value="F:ATP binding"/>
    <property type="evidence" value="ECO:0007669"/>
    <property type="project" value="InterPro"/>
</dbReference>
<proteinExistence type="predicted"/>
<dbReference type="InterPro" id="IPR011527">
    <property type="entry name" value="ABC1_TM_dom"/>
</dbReference>
<accession>A0A0C9YPI0</accession>
<sequence>MDKVVEDEVPLNCHETHYPVTPGLAHPKNGEKGKGEFDEKSYGLFYLFKHIGALNPHGYRLYIIGTVAAISMSSVRPAIVDAEHDLASGMVYPVFAIIYGKALSGFSQPDSSVRSQDGNMNAHRLFIVAIVSSVAIATQNHLRTLSFRAILRQDIQLFDRVENNTGTLITRVNDHPQKVEGLAGVTLGAIIQAFTSLIGSSMIGFAYAWNSALVGIACVLLVFSAGFIRLRVVVLKDQQNKATHDDSAKLACEAASAIRTVASLTAKMIA</sequence>
<dbReference type="PANTHER" id="PTHR24221:SF648">
    <property type="entry name" value="ABC-TYPE TRANSPORTER ATR1"/>
    <property type="match status" value="1"/>
</dbReference>
<dbReference type="Pfam" id="PF00664">
    <property type="entry name" value="ABC_membrane"/>
    <property type="match status" value="1"/>
</dbReference>
<protein>
    <recommendedName>
        <fullName evidence="6">ABC transmembrane type-1 domain-containing protein</fullName>
    </recommendedName>
</protein>
<dbReference type="CDD" id="cd18578">
    <property type="entry name" value="ABC_6TM_Pgp_ABCB1_D2_like"/>
    <property type="match status" value="1"/>
</dbReference>
<keyword evidence="2 5" id="KW-0812">Transmembrane</keyword>
<gene>
    <name evidence="7" type="ORF">PISMIDRAFT_16305</name>
</gene>
<reference evidence="8" key="2">
    <citation type="submission" date="2015-01" db="EMBL/GenBank/DDBJ databases">
        <title>Evolutionary Origins and Diversification of the Mycorrhizal Mutualists.</title>
        <authorList>
            <consortium name="DOE Joint Genome Institute"/>
            <consortium name="Mycorrhizal Genomics Consortium"/>
            <person name="Kohler A."/>
            <person name="Kuo A."/>
            <person name="Nagy L.G."/>
            <person name="Floudas D."/>
            <person name="Copeland A."/>
            <person name="Barry K.W."/>
            <person name="Cichocki N."/>
            <person name="Veneault-Fourrey C."/>
            <person name="LaButti K."/>
            <person name="Lindquist E.A."/>
            <person name="Lipzen A."/>
            <person name="Lundell T."/>
            <person name="Morin E."/>
            <person name="Murat C."/>
            <person name="Riley R."/>
            <person name="Ohm R."/>
            <person name="Sun H."/>
            <person name="Tunlid A."/>
            <person name="Henrissat B."/>
            <person name="Grigoriev I.V."/>
            <person name="Hibbett D.S."/>
            <person name="Martin F."/>
        </authorList>
    </citation>
    <scope>NUCLEOTIDE SEQUENCE [LARGE SCALE GENOMIC DNA]</scope>
    <source>
        <strain evidence="8">441</strain>
    </source>
</reference>
<keyword evidence="4 5" id="KW-0472">Membrane</keyword>
<name>A0A0C9YPI0_9AGAM</name>
<organism evidence="7 8">
    <name type="scientific">Pisolithus microcarpus 441</name>
    <dbReference type="NCBI Taxonomy" id="765257"/>
    <lineage>
        <taxon>Eukaryota</taxon>
        <taxon>Fungi</taxon>
        <taxon>Dikarya</taxon>
        <taxon>Basidiomycota</taxon>
        <taxon>Agaricomycotina</taxon>
        <taxon>Agaricomycetes</taxon>
        <taxon>Agaricomycetidae</taxon>
        <taxon>Boletales</taxon>
        <taxon>Sclerodermatineae</taxon>
        <taxon>Pisolithaceae</taxon>
        <taxon>Pisolithus</taxon>
    </lineage>
</organism>
<dbReference type="STRING" id="765257.A0A0C9YPI0"/>
<feature type="transmembrane region" description="Helical" evidence="5">
    <location>
        <begin position="213"/>
        <end position="232"/>
    </location>
</feature>
<dbReference type="PROSITE" id="PS50929">
    <property type="entry name" value="ABC_TM1F"/>
    <property type="match status" value="1"/>
</dbReference>
<evidence type="ECO:0000259" key="6">
    <source>
        <dbReference type="PROSITE" id="PS50929"/>
    </source>
</evidence>
<reference evidence="7 8" key="1">
    <citation type="submission" date="2014-04" db="EMBL/GenBank/DDBJ databases">
        <authorList>
            <consortium name="DOE Joint Genome Institute"/>
            <person name="Kuo A."/>
            <person name="Kohler A."/>
            <person name="Costa M.D."/>
            <person name="Nagy L.G."/>
            <person name="Floudas D."/>
            <person name="Copeland A."/>
            <person name="Barry K.W."/>
            <person name="Cichocki N."/>
            <person name="Veneault-Fourrey C."/>
            <person name="LaButti K."/>
            <person name="Lindquist E.A."/>
            <person name="Lipzen A."/>
            <person name="Lundell T."/>
            <person name="Morin E."/>
            <person name="Murat C."/>
            <person name="Sun H."/>
            <person name="Tunlid A."/>
            <person name="Henrissat B."/>
            <person name="Grigoriev I.V."/>
            <person name="Hibbett D.S."/>
            <person name="Martin F."/>
            <person name="Nordberg H.P."/>
            <person name="Cantor M.N."/>
            <person name="Hua S.X."/>
        </authorList>
    </citation>
    <scope>NUCLEOTIDE SEQUENCE [LARGE SCALE GENOMIC DNA]</scope>
    <source>
        <strain evidence="7 8">441</strain>
    </source>
</reference>
<dbReference type="InterPro" id="IPR039421">
    <property type="entry name" value="Type_1_exporter"/>
</dbReference>
<evidence type="ECO:0000256" key="5">
    <source>
        <dbReference type="SAM" id="Phobius"/>
    </source>
</evidence>
<dbReference type="PANTHER" id="PTHR24221">
    <property type="entry name" value="ATP-BINDING CASSETTE SUB-FAMILY B"/>
    <property type="match status" value="1"/>
</dbReference>
<keyword evidence="3 5" id="KW-1133">Transmembrane helix</keyword>
<comment type="subcellular location">
    <subcellularLocation>
        <location evidence="1">Membrane</location>
        <topology evidence="1">Multi-pass membrane protein</topology>
    </subcellularLocation>
</comment>
<dbReference type="GO" id="GO:0140359">
    <property type="term" value="F:ABC-type transporter activity"/>
    <property type="evidence" value="ECO:0007669"/>
    <property type="project" value="InterPro"/>
</dbReference>
<feature type="transmembrane region" description="Helical" evidence="5">
    <location>
        <begin position="181"/>
        <end position="207"/>
    </location>
</feature>
<dbReference type="GO" id="GO:0016020">
    <property type="term" value="C:membrane"/>
    <property type="evidence" value="ECO:0007669"/>
    <property type="project" value="UniProtKB-SubCell"/>
</dbReference>
<dbReference type="SUPFAM" id="SSF90123">
    <property type="entry name" value="ABC transporter transmembrane region"/>
    <property type="match status" value="1"/>
</dbReference>
<evidence type="ECO:0000256" key="3">
    <source>
        <dbReference type="ARBA" id="ARBA00022989"/>
    </source>
</evidence>
<evidence type="ECO:0000313" key="8">
    <source>
        <dbReference type="Proteomes" id="UP000054018"/>
    </source>
</evidence>
<evidence type="ECO:0000256" key="1">
    <source>
        <dbReference type="ARBA" id="ARBA00004141"/>
    </source>
</evidence>
<evidence type="ECO:0000313" key="7">
    <source>
        <dbReference type="EMBL" id="KIK15729.1"/>
    </source>
</evidence>
<dbReference type="Gene3D" id="1.20.1560.10">
    <property type="entry name" value="ABC transporter type 1, transmembrane domain"/>
    <property type="match status" value="1"/>
</dbReference>
<dbReference type="EMBL" id="KN833879">
    <property type="protein sequence ID" value="KIK15729.1"/>
    <property type="molecule type" value="Genomic_DNA"/>
</dbReference>
<keyword evidence="8" id="KW-1185">Reference proteome</keyword>
<dbReference type="Proteomes" id="UP000054018">
    <property type="component" value="Unassembled WGS sequence"/>
</dbReference>
<evidence type="ECO:0000256" key="4">
    <source>
        <dbReference type="ARBA" id="ARBA00023136"/>
    </source>
</evidence>
<dbReference type="InterPro" id="IPR036640">
    <property type="entry name" value="ABC1_TM_sf"/>
</dbReference>
<dbReference type="AlphaFoldDB" id="A0A0C9YPI0"/>
<feature type="domain" description="ABC transmembrane type-1" evidence="6">
    <location>
        <begin position="124"/>
        <end position="270"/>
    </location>
</feature>
<evidence type="ECO:0000256" key="2">
    <source>
        <dbReference type="ARBA" id="ARBA00022692"/>
    </source>
</evidence>
<dbReference type="HOGENOM" id="CLU_1031028_0_0_1"/>
<dbReference type="OrthoDB" id="6500128at2759"/>